<dbReference type="SUPFAM" id="SSF103025">
    <property type="entry name" value="Folate-binding domain"/>
    <property type="match status" value="1"/>
</dbReference>
<dbReference type="Pfam" id="PF01571">
    <property type="entry name" value="GCV_T"/>
    <property type="match status" value="1"/>
</dbReference>
<feature type="domain" description="GCVT N-terminal" evidence="2">
    <location>
        <begin position="40"/>
        <end position="255"/>
    </location>
</feature>
<organism evidence="3">
    <name type="scientific">Thermorudis peleae</name>
    <dbReference type="NCBI Taxonomy" id="1382356"/>
    <lineage>
        <taxon>Bacteria</taxon>
        <taxon>Pseudomonadati</taxon>
        <taxon>Thermomicrobiota</taxon>
        <taxon>Thermomicrobia</taxon>
        <taxon>Thermomicrobia incertae sedis</taxon>
        <taxon>Thermorudis</taxon>
    </lineage>
</organism>
<gene>
    <name evidence="3" type="ORF">ENP34_10805</name>
</gene>
<feature type="binding site" evidence="1">
    <location>
        <position position="223"/>
    </location>
    <ligand>
        <name>substrate</name>
    </ligand>
</feature>
<dbReference type="PANTHER" id="PTHR43757">
    <property type="entry name" value="AMINOMETHYLTRANSFERASE"/>
    <property type="match status" value="1"/>
</dbReference>
<dbReference type="InterPro" id="IPR027266">
    <property type="entry name" value="TrmE/GcvT-like"/>
</dbReference>
<evidence type="ECO:0000256" key="1">
    <source>
        <dbReference type="PIRSR" id="PIRSR006487-1"/>
    </source>
</evidence>
<dbReference type="GO" id="GO:0016740">
    <property type="term" value="F:transferase activity"/>
    <property type="evidence" value="ECO:0007669"/>
    <property type="project" value="UniProtKB-KW"/>
</dbReference>
<dbReference type="AlphaFoldDB" id="A0A831TH08"/>
<reference evidence="3" key="1">
    <citation type="journal article" date="2020" name="mSystems">
        <title>Genome- and Community-Level Interaction Insights into Carbon Utilization and Element Cycling Functions of Hydrothermarchaeota in Hydrothermal Sediment.</title>
        <authorList>
            <person name="Zhou Z."/>
            <person name="Liu Y."/>
            <person name="Xu W."/>
            <person name="Pan J."/>
            <person name="Luo Z.H."/>
            <person name="Li M."/>
        </authorList>
    </citation>
    <scope>NUCLEOTIDE SEQUENCE [LARGE SCALE GENOMIC DNA]</scope>
    <source>
        <strain evidence="3">SpSt-210</strain>
    </source>
</reference>
<dbReference type="GO" id="GO:0005829">
    <property type="term" value="C:cytosol"/>
    <property type="evidence" value="ECO:0007669"/>
    <property type="project" value="TreeGrafter"/>
</dbReference>
<protein>
    <submittedName>
        <fullName evidence="3">Aminomethyl transferase family protein</fullName>
    </submittedName>
</protein>
<evidence type="ECO:0000259" key="2">
    <source>
        <dbReference type="Pfam" id="PF01571"/>
    </source>
</evidence>
<keyword evidence="3" id="KW-0808">Transferase</keyword>
<dbReference type="Gene3D" id="3.30.1360.120">
    <property type="entry name" value="Probable tRNA modification gtpase trme, domain 1"/>
    <property type="match status" value="1"/>
</dbReference>
<dbReference type="InterPro" id="IPR028896">
    <property type="entry name" value="GcvT/YgfZ/DmdA"/>
</dbReference>
<accession>A0A831TH08</accession>
<dbReference type="PANTHER" id="PTHR43757:SF2">
    <property type="entry name" value="AMINOMETHYLTRANSFERASE, MITOCHONDRIAL"/>
    <property type="match status" value="1"/>
</dbReference>
<sequence>MSGAGRAARSLQAVLDSVPNVVDYLFQNPKGALRAIFHSFPPAALPPEFTNWRDEQRARRETVALLDQSFHMTNLYLRGPGAFRLLERLAINSFRNFVPGRAKNFAVCNPEGYIIGDNILYYLDEESFVLVGGEVVLNWVEYHAQTGGYQVTVERDPMWSLNRTGRRTVYRFQVEGPNAFLLLEKLNGAPLPEIKFFHTGWLTIAGRRVRALRHSMAGVPGLELSGPWEDREHVRDAIIEAGQEFGLRLVGSFAYLSSGGLESGWIPRPLPAIYTSPALRPYREWLPATGPEGSGALGGSFYSPNIEDYYLTPWELGMGHILKFDHDFVGRTALEEKAKGPHRKKVTLVWNPDDTARAFRSLLDGGPMSRYMDLPWLHYAGWQYDKVLNRQGELVGLALYAGYSANERAMLALAVVEEAYSQPGTDVVLLWGEEDGGARSAPWLEQHEPVEIRATVGPVPISRATQEYWAAVKARR</sequence>
<proteinExistence type="predicted"/>
<name>A0A831TH08_9BACT</name>
<evidence type="ECO:0000313" key="3">
    <source>
        <dbReference type="EMBL" id="HEG91910.1"/>
    </source>
</evidence>
<comment type="caution">
    <text evidence="3">The sequence shown here is derived from an EMBL/GenBank/DDBJ whole genome shotgun (WGS) entry which is preliminary data.</text>
</comment>
<dbReference type="InterPro" id="IPR006222">
    <property type="entry name" value="GCVT_N"/>
</dbReference>
<dbReference type="EMBL" id="DSIY01000252">
    <property type="protein sequence ID" value="HEG91910.1"/>
    <property type="molecule type" value="Genomic_DNA"/>
</dbReference>